<keyword evidence="1" id="KW-0808">Transferase</keyword>
<protein>
    <submittedName>
        <fullName evidence="1">Xylulokinase</fullName>
        <ecNumber evidence="1">2.7.1.17</ecNumber>
    </submittedName>
</protein>
<dbReference type="EC" id="2.7.1.17" evidence="1"/>
<name>A0ACC5RAM5_9HYPH</name>
<proteinExistence type="predicted"/>
<keyword evidence="2" id="KW-1185">Reference proteome</keyword>
<evidence type="ECO:0000313" key="1">
    <source>
        <dbReference type="EMBL" id="MBK1869673.1"/>
    </source>
</evidence>
<sequence>MYIGIDIGTSAVKFLLVDEAQALVANIERPLHPVQPKPQWSEDDPENWWQAVADGLDVLARDHRNAMSGVRAIGLSGQMHAAVLLDEADIPVRPAILWNDGRSAGEAAELAQLGTDLQSTMGVLPMPSFTGPKFLWLKRNEPDAIKRTRSLLLAKDFVRLKLSGEKVTDISDAAGAWLIDEEKRQWSGVALEACGIDRALLPTLMESPEASATLKRDLAARWGLPANVVIAAGAGDVAAGGIGAGAINPGDGFISLGTSAQIFLADTAHHPDPGRLVHAFCHALPDRWYRMAALLNGAGPLSAAARWTGDGDVAALLAEVEANFRGPSYLLALPYLFGERTPHNDPLARAAIVGMTHSTTRADMVQAVLEGIAFSLCDGLDALIGNKPRPESLALIGGGARSPFWAKLIASALDLRLVRYEASDRGPAFGAARLARLSVTKEDARDVVVPPPVRDVIAPDPLLHEAYQPRLQAFRGLYKALVPIWPAVAG</sequence>
<reference evidence="1" key="1">
    <citation type="submission" date="2021-01" db="EMBL/GenBank/DDBJ databases">
        <authorList>
            <person name="Sun Q."/>
        </authorList>
    </citation>
    <scope>NUCLEOTIDE SEQUENCE</scope>
    <source>
        <strain evidence="1">YIM B02566</strain>
    </source>
</reference>
<comment type="caution">
    <text evidence="1">The sequence shown here is derived from an EMBL/GenBank/DDBJ whole genome shotgun (WGS) entry which is preliminary data.</text>
</comment>
<dbReference type="Proteomes" id="UP000616151">
    <property type="component" value="Unassembled WGS sequence"/>
</dbReference>
<organism evidence="1 2">
    <name type="scientific">Taklimakanibacter albus</name>
    <dbReference type="NCBI Taxonomy" id="2800327"/>
    <lineage>
        <taxon>Bacteria</taxon>
        <taxon>Pseudomonadati</taxon>
        <taxon>Pseudomonadota</taxon>
        <taxon>Alphaproteobacteria</taxon>
        <taxon>Hyphomicrobiales</taxon>
        <taxon>Aestuariivirgaceae</taxon>
        <taxon>Taklimakanibacter</taxon>
    </lineage>
</organism>
<dbReference type="EMBL" id="JAENHL010000008">
    <property type="protein sequence ID" value="MBK1869673.1"/>
    <property type="molecule type" value="Genomic_DNA"/>
</dbReference>
<gene>
    <name evidence="1" type="primary">xylB</name>
    <name evidence="1" type="ORF">JHL16_25150</name>
</gene>
<accession>A0ACC5RAM5</accession>
<evidence type="ECO:0000313" key="2">
    <source>
        <dbReference type="Proteomes" id="UP000616151"/>
    </source>
</evidence>